<dbReference type="InterPro" id="IPR021319">
    <property type="entry name" value="DUF2921"/>
</dbReference>
<comment type="catalytic activity">
    <reaction evidence="1">
        <text>S-ubiquitinyl-[E2 ubiquitin-conjugating enzyme]-L-cysteine + [acceptor protein]-L-lysine = [E2 ubiquitin-conjugating enzyme]-L-cysteine + N(6)-ubiquitinyl-[acceptor protein]-L-lysine.</text>
        <dbReference type="EC" id="2.3.2.27"/>
    </reaction>
</comment>
<evidence type="ECO:0000256" key="8">
    <source>
        <dbReference type="ARBA" id="ARBA00022729"/>
    </source>
</evidence>
<dbReference type="InterPro" id="IPR001841">
    <property type="entry name" value="Znf_RING"/>
</dbReference>
<evidence type="ECO:0000256" key="1">
    <source>
        <dbReference type="ARBA" id="ARBA00000900"/>
    </source>
</evidence>
<dbReference type="SMART" id="SM00184">
    <property type="entry name" value="RING"/>
    <property type="match status" value="1"/>
</dbReference>
<gene>
    <name evidence="17" type="ORF">CANVERA_P5309</name>
</gene>
<dbReference type="PANTHER" id="PTHR22763:SF162">
    <property type="entry name" value="TRANSMEMBRANE E3 UBIQUITIN-PROTEIN LIGASE 1"/>
    <property type="match status" value="1"/>
</dbReference>
<dbReference type="Gene3D" id="3.30.40.10">
    <property type="entry name" value="Zinc/RING finger domain, C3HC4 (zinc finger)"/>
    <property type="match status" value="1"/>
</dbReference>
<feature type="transmembrane region" description="Helical" evidence="15">
    <location>
        <begin position="590"/>
        <end position="610"/>
    </location>
</feature>
<feature type="transmembrane region" description="Helical" evidence="15">
    <location>
        <begin position="527"/>
        <end position="545"/>
    </location>
</feature>
<keyword evidence="6 15" id="KW-0812">Transmembrane</keyword>
<comment type="caution">
    <text evidence="17">The sequence shown here is derived from an EMBL/GenBank/DDBJ whole genome shotgun (WGS) entry which is preliminary data.</text>
</comment>
<evidence type="ECO:0000256" key="5">
    <source>
        <dbReference type="ARBA" id="ARBA00022679"/>
    </source>
</evidence>
<comment type="subcellular location">
    <subcellularLocation>
        <location evidence="2">Endomembrane system</location>
        <topology evidence="2">Multi-pass membrane protein</topology>
    </subcellularLocation>
</comment>
<keyword evidence="5" id="KW-0808">Transferase</keyword>
<keyword evidence="9 14" id="KW-0863">Zinc-finger</keyword>
<evidence type="ECO:0000256" key="2">
    <source>
        <dbReference type="ARBA" id="ARBA00004127"/>
    </source>
</evidence>
<evidence type="ECO:0000256" key="14">
    <source>
        <dbReference type="PROSITE-ProRule" id="PRU00175"/>
    </source>
</evidence>
<feature type="transmembrane region" description="Helical" evidence="15">
    <location>
        <begin position="495"/>
        <end position="515"/>
    </location>
</feature>
<dbReference type="EC" id="2.3.2.27" evidence="4"/>
<evidence type="ECO:0000313" key="17">
    <source>
        <dbReference type="EMBL" id="CAI5760801.1"/>
    </source>
</evidence>
<dbReference type="GO" id="GO:0012505">
    <property type="term" value="C:endomembrane system"/>
    <property type="evidence" value="ECO:0007669"/>
    <property type="project" value="UniProtKB-SubCell"/>
</dbReference>
<dbReference type="PROSITE" id="PS50089">
    <property type="entry name" value="ZF_RING_2"/>
    <property type="match status" value="1"/>
</dbReference>
<evidence type="ECO:0000256" key="12">
    <source>
        <dbReference type="ARBA" id="ARBA00022989"/>
    </source>
</evidence>
<keyword evidence="8" id="KW-0732">Signal</keyword>
<dbReference type="Proteomes" id="UP001152885">
    <property type="component" value="Unassembled WGS sequence"/>
</dbReference>
<protein>
    <recommendedName>
        <fullName evidence="4">RING-type E3 ubiquitin transferase</fullName>
        <ecNumber evidence="4">2.3.2.27</ecNumber>
    </recommendedName>
</protein>
<dbReference type="AlphaFoldDB" id="A0A9W4U163"/>
<dbReference type="GO" id="GO:0043161">
    <property type="term" value="P:proteasome-mediated ubiquitin-dependent protein catabolic process"/>
    <property type="evidence" value="ECO:0007669"/>
    <property type="project" value="TreeGrafter"/>
</dbReference>
<accession>A0A9W4U163</accession>
<feature type="transmembrane region" description="Helical" evidence="15">
    <location>
        <begin position="415"/>
        <end position="439"/>
    </location>
</feature>
<dbReference type="Pfam" id="PF13639">
    <property type="entry name" value="zf-RING_2"/>
    <property type="match status" value="1"/>
</dbReference>
<keyword evidence="7" id="KW-0479">Metal-binding</keyword>
<feature type="transmembrane region" description="Helical" evidence="15">
    <location>
        <begin position="557"/>
        <end position="578"/>
    </location>
</feature>
<comment type="pathway">
    <text evidence="3">Protein modification; protein ubiquitination.</text>
</comment>
<evidence type="ECO:0000256" key="6">
    <source>
        <dbReference type="ARBA" id="ARBA00022692"/>
    </source>
</evidence>
<keyword evidence="13 15" id="KW-0472">Membrane</keyword>
<dbReference type="Pfam" id="PF11145">
    <property type="entry name" value="DUF2921"/>
    <property type="match status" value="2"/>
</dbReference>
<organism evidence="17 18">
    <name type="scientific">Candida verbasci</name>
    <dbReference type="NCBI Taxonomy" id="1227364"/>
    <lineage>
        <taxon>Eukaryota</taxon>
        <taxon>Fungi</taxon>
        <taxon>Dikarya</taxon>
        <taxon>Ascomycota</taxon>
        <taxon>Saccharomycotina</taxon>
        <taxon>Pichiomycetes</taxon>
        <taxon>Debaryomycetaceae</taxon>
        <taxon>Candida/Lodderomyces clade</taxon>
        <taxon>Candida</taxon>
    </lineage>
</organism>
<evidence type="ECO:0000313" key="18">
    <source>
        <dbReference type="Proteomes" id="UP001152885"/>
    </source>
</evidence>
<dbReference type="GO" id="GO:0008270">
    <property type="term" value="F:zinc ion binding"/>
    <property type="evidence" value="ECO:0007669"/>
    <property type="project" value="UniProtKB-KW"/>
</dbReference>
<name>A0A9W4U163_9ASCO</name>
<evidence type="ECO:0000256" key="3">
    <source>
        <dbReference type="ARBA" id="ARBA00004906"/>
    </source>
</evidence>
<dbReference type="SUPFAM" id="SSF57850">
    <property type="entry name" value="RING/U-box"/>
    <property type="match status" value="1"/>
</dbReference>
<evidence type="ECO:0000256" key="11">
    <source>
        <dbReference type="ARBA" id="ARBA00022833"/>
    </source>
</evidence>
<keyword evidence="11" id="KW-0862">Zinc</keyword>
<feature type="domain" description="RING-type" evidence="16">
    <location>
        <begin position="661"/>
        <end position="723"/>
    </location>
</feature>
<keyword evidence="10" id="KW-0833">Ubl conjugation pathway</keyword>
<evidence type="ECO:0000256" key="4">
    <source>
        <dbReference type="ARBA" id="ARBA00012483"/>
    </source>
</evidence>
<dbReference type="OrthoDB" id="9984778at2759"/>
<evidence type="ECO:0000256" key="10">
    <source>
        <dbReference type="ARBA" id="ARBA00022786"/>
    </source>
</evidence>
<evidence type="ECO:0000256" key="9">
    <source>
        <dbReference type="ARBA" id="ARBA00022771"/>
    </source>
</evidence>
<evidence type="ECO:0000256" key="13">
    <source>
        <dbReference type="ARBA" id="ARBA00023136"/>
    </source>
</evidence>
<dbReference type="GO" id="GO:0044695">
    <property type="term" value="C:Dsc E3 ubiquitin ligase complex"/>
    <property type="evidence" value="ECO:0007669"/>
    <property type="project" value="TreeGrafter"/>
</dbReference>
<dbReference type="EMBL" id="CANTUO010000007">
    <property type="protein sequence ID" value="CAI5760801.1"/>
    <property type="molecule type" value="Genomic_DNA"/>
</dbReference>
<proteinExistence type="predicted"/>
<reference evidence="17" key="1">
    <citation type="submission" date="2022-12" db="EMBL/GenBank/DDBJ databases">
        <authorList>
            <person name="Brejova B."/>
        </authorList>
    </citation>
    <scope>NUCLEOTIDE SEQUENCE</scope>
</reference>
<evidence type="ECO:0000259" key="16">
    <source>
        <dbReference type="PROSITE" id="PS50089"/>
    </source>
</evidence>
<sequence>MFIFLSLPAGNEQPHSEKEREVLMDFQQSLLNSTNIISKLNYNDGYGNITGFQLSYKDSEEGKKAENWPFHEFNDERPFVEDEKFSILPNYVSNYIKNFWGNERNTPENAYLLNISGRADGEFKVDKEDKKIKGINLELPQYLKDYYSSIDQNPEKEVADKSINLTNGLVSISMRNRFHHENNTIIGIDLNLKDYQEIENHNFDLTGVYLPEWGSAIATSNSAKFYGSYGLSHLLMNDKNFNHVNNLILQWGNSINDRDITLDDLHSSILKSYEQCEVIMYIQLDKTKYSKEELHSIEEEISSPQGKPIPKQIPQIEVSNFIIYSPDCGILIKKNEDKSFVGKKSEVLNLEMKNVLTGILVLVSLQLFLIIRLIKHSNTPGSLSLISSKTLFLLSYQDMLIALLCLLLSTISYNLYLILASLATIAFICCGVFEMRFMVSVLSTQANERGTTWWEILRGATSAPPNDTGAIIPMTSAPEQPQVEPDIPQLPDSSYSNSIFSINLIFAIISIFMVFSSFNWRIKYRKIFEYIGLIFINSFWIPQFFRNTLKNRNHSFQWEFLIGTSLLRIIPICYFCLIESNPLRHRYDPKLAIVISTYLILQLFLLYLQFKLGARFWINEKFLPKQYDYHRIVTKSLLGELSINTDNSKAFEELTEYKTNCPICMNDDLIVPVWNKNDDKQEDLKKKLIHHKMNYMITPCNHLFHNECLESWMKYKLQCPVCRKSLPPI</sequence>
<dbReference type="PANTHER" id="PTHR22763">
    <property type="entry name" value="RING ZINC FINGER PROTEIN"/>
    <property type="match status" value="1"/>
</dbReference>
<dbReference type="InterPro" id="IPR050731">
    <property type="entry name" value="HRD1_E3_ubiq-ligases"/>
</dbReference>
<dbReference type="InterPro" id="IPR013083">
    <property type="entry name" value="Znf_RING/FYVE/PHD"/>
</dbReference>
<keyword evidence="18" id="KW-1185">Reference proteome</keyword>
<dbReference type="GO" id="GO:0061630">
    <property type="term" value="F:ubiquitin protein ligase activity"/>
    <property type="evidence" value="ECO:0007669"/>
    <property type="project" value="UniProtKB-EC"/>
</dbReference>
<keyword evidence="12 15" id="KW-1133">Transmembrane helix</keyword>
<feature type="transmembrane region" description="Helical" evidence="15">
    <location>
        <begin position="354"/>
        <end position="374"/>
    </location>
</feature>
<evidence type="ECO:0000256" key="7">
    <source>
        <dbReference type="ARBA" id="ARBA00022723"/>
    </source>
</evidence>
<evidence type="ECO:0000256" key="15">
    <source>
        <dbReference type="SAM" id="Phobius"/>
    </source>
</evidence>